<sequence length="108" mass="12132">TRWCPLSPAGAQTPQLLLEPPWIPAVTWDEVTLTCSGTPGDTTWYKNWERWRLTKGDRVSVTKEGTYACKRPGSGFSPFVRVSNGRLVLQVPARELLEGDKVTLRCRS</sequence>
<dbReference type="GO" id="GO:0009897">
    <property type="term" value="C:external side of plasma membrane"/>
    <property type="evidence" value="ECO:0007669"/>
    <property type="project" value="TreeGrafter"/>
</dbReference>
<dbReference type="PANTHER" id="PTHR11481:SF64">
    <property type="entry name" value="FC RECEPTOR-LIKE PROTEIN 4"/>
    <property type="match status" value="1"/>
</dbReference>
<dbReference type="Proteomes" id="UP000633448">
    <property type="component" value="Unassembled WGS sequence"/>
</dbReference>
<reference evidence="3" key="1">
    <citation type="submission" date="2019-10" db="EMBL/GenBank/DDBJ databases">
        <title>Bird 10,000 Genomes (B10K) Project - Family phase.</title>
        <authorList>
            <person name="Zhang G."/>
        </authorList>
    </citation>
    <scope>NUCLEOTIDE SEQUENCE</scope>
    <source>
        <strain evidence="3">B10K-DU-002-53</strain>
        <tissue evidence="3">Muscle</tissue>
    </source>
</reference>
<dbReference type="InterPro" id="IPR036179">
    <property type="entry name" value="Ig-like_dom_sf"/>
</dbReference>
<evidence type="ECO:0000256" key="2">
    <source>
        <dbReference type="ARBA" id="ARBA00023157"/>
    </source>
</evidence>
<dbReference type="InterPro" id="IPR050488">
    <property type="entry name" value="Ig_Fc_receptor"/>
</dbReference>
<keyword evidence="1" id="KW-0732">Signal</keyword>
<dbReference type="PANTHER" id="PTHR11481">
    <property type="entry name" value="IMMUNOGLOBULIN FC RECEPTOR"/>
    <property type="match status" value="1"/>
</dbReference>
<evidence type="ECO:0000313" key="4">
    <source>
        <dbReference type="Proteomes" id="UP000633448"/>
    </source>
</evidence>
<feature type="non-terminal residue" evidence="3">
    <location>
        <position position="108"/>
    </location>
</feature>
<proteinExistence type="predicted"/>
<evidence type="ECO:0000313" key="3">
    <source>
        <dbReference type="EMBL" id="NWI92395.1"/>
    </source>
</evidence>
<organism evidence="3 4">
    <name type="scientific">Pitta sordida</name>
    <name type="common">Hooded pitta</name>
    <dbReference type="NCBI Taxonomy" id="9163"/>
    <lineage>
        <taxon>Eukaryota</taxon>
        <taxon>Metazoa</taxon>
        <taxon>Chordata</taxon>
        <taxon>Craniata</taxon>
        <taxon>Vertebrata</taxon>
        <taxon>Euteleostomi</taxon>
        <taxon>Archelosauria</taxon>
        <taxon>Archosauria</taxon>
        <taxon>Dinosauria</taxon>
        <taxon>Saurischia</taxon>
        <taxon>Theropoda</taxon>
        <taxon>Coelurosauria</taxon>
        <taxon>Aves</taxon>
        <taxon>Neognathae</taxon>
        <taxon>Neoaves</taxon>
        <taxon>Telluraves</taxon>
        <taxon>Australaves</taxon>
        <taxon>Passeriformes</taxon>
        <taxon>Pittidae</taxon>
        <taxon>Pitta</taxon>
    </lineage>
</organism>
<keyword evidence="4" id="KW-1185">Reference proteome</keyword>
<accession>A0A851FDM4</accession>
<keyword evidence="2" id="KW-1015">Disulfide bond</keyword>
<dbReference type="Gene3D" id="2.60.40.10">
    <property type="entry name" value="Immunoglobulins"/>
    <property type="match status" value="1"/>
</dbReference>
<dbReference type="OrthoDB" id="6151406at2759"/>
<protein>
    <submittedName>
        <fullName evidence="3">FCRL5 protein</fullName>
    </submittedName>
</protein>
<comment type="caution">
    <text evidence="3">The sequence shown here is derived from an EMBL/GenBank/DDBJ whole genome shotgun (WGS) entry which is preliminary data.</text>
</comment>
<feature type="non-terminal residue" evidence="3">
    <location>
        <position position="1"/>
    </location>
</feature>
<dbReference type="GO" id="GO:0006955">
    <property type="term" value="P:immune response"/>
    <property type="evidence" value="ECO:0007669"/>
    <property type="project" value="TreeGrafter"/>
</dbReference>
<dbReference type="AlphaFoldDB" id="A0A851FDM4"/>
<dbReference type="EMBL" id="WEKX01016729">
    <property type="protein sequence ID" value="NWI92395.1"/>
    <property type="molecule type" value="Genomic_DNA"/>
</dbReference>
<dbReference type="InterPro" id="IPR013783">
    <property type="entry name" value="Ig-like_fold"/>
</dbReference>
<dbReference type="GO" id="GO:0004888">
    <property type="term" value="F:transmembrane signaling receptor activity"/>
    <property type="evidence" value="ECO:0007669"/>
    <property type="project" value="TreeGrafter"/>
</dbReference>
<name>A0A851FDM4_PITSO</name>
<dbReference type="SUPFAM" id="SSF48726">
    <property type="entry name" value="Immunoglobulin"/>
    <property type="match status" value="1"/>
</dbReference>
<evidence type="ECO:0000256" key="1">
    <source>
        <dbReference type="ARBA" id="ARBA00022729"/>
    </source>
</evidence>
<dbReference type="GO" id="GO:0007166">
    <property type="term" value="P:cell surface receptor signaling pathway"/>
    <property type="evidence" value="ECO:0007669"/>
    <property type="project" value="TreeGrafter"/>
</dbReference>
<gene>
    <name evidence="3" type="primary">Fcrl5_1</name>
    <name evidence="3" type="ORF">PITSOR_R15287</name>
</gene>